<keyword evidence="4" id="KW-0378">Hydrolase</keyword>
<dbReference type="Proteomes" id="UP000248863">
    <property type="component" value="Unassembled WGS sequence"/>
</dbReference>
<evidence type="ECO:0000313" key="8">
    <source>
        <dbReference type="EMBL" id="RAI36623.1"/>
    </source>
</evidence>
<dbReference type="SUPFAM" id="SSF55031">
    <property type="entry name" value="Bacterial exopeptidase dimerisation domain"/>
    <property type="match status" value="1"/>
</dbReference>
<evidence type="ECO:0000256" key="3">
    <source>
        <dbReference type="ARBA" id="ARBA00022723"/>
    </source>
</evidence>
<dbReference type="InterPro" id="IPR036264">
    <property type="entry name" value="Bact_exopeptidase_dim_dom"/>
</dbReference>
<dbReference type="GO" id="GO:0016787">
    <property type="term" value="F:hydrolase activity"/>
    <property type="evidence" value="ECO:0007669"/>
    <property type="project" value="UniProtKB-KW"/>
</dbReference>
<evidence type="ECO:0000256" key="4">
    <source>
        <dbReference type="ARBA" id="ARBA00022801"/>
    </source>
</evidence>
<gene>
    <name evidence="8" type="ORF">CH338_17310</name>
</gene>
<dbReference type="Gene3D" id="3.40.630.10">
    <property type="entry name" value="Zn peptidases"/>
    <property type="match status" value="1"/>
</dbReference>
<proteinExistence type="inferred from homology"/>
<evidence type="ECO:0000256" key="2">
    <source>
        <dbReference type="ARBA" id="ARBA00006247"/>
    </source>
</evidence>
<dbReference type="InterPro" id="IPR001261">
    <property type="entry name" value="ArgE/DapE_CS"/>
</dbReference>
<organism evidence="8 9">
    <name type="scientific">Rhodoplanes elegans</name>
    <dbReference type="NCBI Taxonomy" id="29408"/>
    <lineage>
        <taxon>Bacteria</taxon>
        <taxon>Pseudomonadati</taxon>
        <taxon>Pseudomonadota</taxon>
        <taxon>Alphaproteobacteria</taxon>
        <taxon>Hyphomicrobiales</taxon>
        <taxon>Nitrobacteraceae</taxon>
        <taxon>Rhodoplanes</taxon>
    </lineage>
</organism>
<evidence type="ECO:0000259" key="7">
    <source>
        <dbReference type="Pfam" id="PF07687"/>
    </source>
</evidence>
<dbReference type="InterPro" id="IPR050072">
    <property type="entry name" value="Peptidase_M20A"/>
</dbReference>
<evidence type="ECO:0000313" key="9">
    <source>
        <dbReference type="Proteomes" id="UP000248863"/>
    </source>
</evidence>
<evidence type="ECO:0000256" key="6">
    <source>
        <dbReference type="SAM" id="MobiDB-lite"/>
    </source>
</evidence>
<comment type="cofactor">
    <cofactor evidence="1">
        <name>Zn(2+)</name>
        <dbReference type="ChEBI" id="CHEBI:29105"/>
    </cofactor>
</comment>
<evidence type="ECO:0000256" key="1">
    <source>
        <dbReference type="ARBA" id="ARBA00001947"/>
    </source>
</evidence>
<dbReference type="AlphaFoldDB" id="A0A327KG53"/>
<feature type="domain" description="Peptidase M20 dimerisation" evidence="7">
    <location>
        <begin position="312"/>
        <end position="417"/>
    </location>
</feature>
<dbReference type="SUPFAM" id="SSF53187">
    <property type="entry name" value="Zn-dependent exopeptidases"/>
    <property type="match status" value="1"/>
</dbReference>
<dbReference type="Gene3D" id="3.30.70.360">
    <property type="match status" value="1"/>
</dbReference>
<dbReference type="PANTHER" id="PTHR43808:SF8">
    <property type="entry name" value="PEPTIDASE M20 DIMERISATION DOMAIN-CONTAINING PROTEIN"/>
    <property type="match status" value="1"/>
</dbReference>
<protein>
    <recommendedName>
        <fullName evidence="7">Peptidase M20 dimerisation domain-containing protein</fullName>
    </recommendedName>
</protein>
<dbReference type="InterPro" id="IPR011650">
    <property type="entry name" value="Peptidase_M20_dimer"/>
</dbReference>
<dbReference type="PROSITE" id="PS00758">
    <property type="entry name" value="ARGE_DAPE_CPG2_1"/>
    <property type="match status" value="1"/>
</dbReference>
<keyword evidence="3" id="KW-0479">Metal-binding</keyword>
<keyword evidence="5" id="KW-0862">Zinc</keyword>
<name>A0A327KG53_9BRAD</name>
<accession>A0A327KG53</accession>
<comment type="caution">
    <text evidence="8">The sequence shown here is derived from an EMBL/GenBank/DDBJ whole genome shotgun (WGS) entry which is preliminary data.</text>
</comment>
<comment type="similarity">
    <text evidence="2">Belongs to the peptidase M20A family.</text>
</comment>
<sequence length="574" mass="62726">MREPAGYTPRLPATASGPSRGFRSVRSRADQEAMRAKACRRGGGRPGLQRTAAQFDWRWMPMSKLDGRVAELAEKYHPLAIEILKEAIRIPADYVDRPVEQGGDPRCGTSNHEFPRLDYLRKRIIEIGAVRDAKDVDFDAFGNLVWVVTDPNDAIPADQKKVIYLDGHTDTVKPLRDVWLAKTNGGVDVYDGLLDRAKITKPMLEKELGWVPPESEWDSLLFGRGSADQLGGVISQIVASKILLELAPEGALKGVIVRSYATVCEEDNDGAGPMYVMRNVLPGAKPELIPDVVILTDSTGDAKKGALGIYRGQRGRMQIEVTVTGRSSHGSMPWMGLNPLEFGAAILKEAAEKYEKRDGFLDNEFLGHGTRTASWATLDTPSDCAVPARFTFRFDRRLTIGETPEQSVKDVESLSSVAAARAAGLEVTVAIPVYPDASWKGYVLNNDQIYLGWVTPEEHPAISAAVTAYKGVVSPHVNGVSGTGGFIPKEPRVDRWIFSTDGVGYPVPKDDTSIPVGKSKNWVVSGAYKHPAMFGFAPGIEQNTHKIAECVDVREVRHCIAFLARFPSVFAGNA</sequence>
<feature type="region of interest" description="Disordered" evidence="6">
    <location>
        <begin position="1"/>
        <end position="48"/>
    </location>
</feature>
<reference evidence="8 9" key="1">
    <citation type="submission" date="2017-07" db="EMBL/GenBank/DDBJ databases">
        <title>Draft Genome Sequences of Select Purple Nonsulfur Bacteria.</title>
        <authorList>
            <person name="Lasarre B."/>
            <person name="Mckinlay J.B."/>
        </authorList>
    </citation>
    <scope>NUCLEOTIDE SEQUENCE [LARGE SCALE GENOMIC DNA]</scope>
    <source>
        <strain evidence="8 9">DSM 11907</strain>
    </source>
</reference>
<dbReference type="PANTHER" id="PTHR43808">
    <property type="entry name" value="ACETYLORNITHINE DEACETYLASE"/>
    <property type="match status" value="1"/>
</dbReference>
<keyword evidence="9" id="KW-1185">Reference proteome</keyword>
<dbReference type="Pfam" id="PF07687">
    <property type="entry name" value="M20_dimer"/>
    <property type="match status" value="1"/>
</dbReference>
<dbReference type="EMBL" id="NPEU01000211">
    <property type="protein sequence ID" value="RAI36623.1"/>
    <property type="molecule type" value="Genomic_DNA"/>
</dbReference>
<evidence type="ECO:0000256" key="5">
    <source>
        <dbReference type="ARBA" id="ARBA00022833"/>
    </source>
</evidence>